<gene>
    <name evidence="2" type="ORF">RY831_16450</name>
</gene>
<dbReference type="EMBL" id="JAWIIV010000013">
    <property type="protein sequence ID" value="MEC4720756.1"/>
    <property type="molecule type" value="Genomic_DNA"/>
</dbReference>
<reference evidence="2 3" key="1">
    <citation type="submission" date="2023-10" db="EMBL/GenBank/DDBJ databases">
        <title>Noviherbaspirillum sp. CPCC 100848 genome assembly.</title>
        <authorList>
            <person name="Li X.Y."/>
            <person name="Fang X.M."/>
        </authorList>
    </citation>
    <scope>NUCLEOTIDE SEQUENCE [LARGE SCALE GENOMIC DNA]</scope>
    <source>
        <strain evidence="2 3">CPCC 100848</strain>
    </source>
</reference>
<evidence type="ECO:0000313" key="2">
    <source>
        <dbReference type="EMBL" id="MEC4720756.1"/>
    </source>
</evidence>
<sequence>MENVRTMAEEGGVKCKSLVSMSALPGKEILGTVEKETCDLILMTTRGNIGVIGTIFSESTTQEVLQKASVSVLVIP</sequence>
<proteinExistence type="predicted"/>
<organism evidence="2 3">
    <name type="scientific">Noviherbaspirillum album</name>
    <dbReference type="NCBI Taxonomy" id="3080276"/>
    <lineage>
        <taxon>Bacteria</taxon>
        <taxon>Pseudomonadati</taxon>
        <taxon>Pseudomonadota</taxon>
        <taxon>Betaproteobacteria</taxon>
        <taxon>Burkholderiales</taxon>
        <taxon>Oxalobacteraceae</taxon>
        <taxon>Noviherbaspirillum</taxon>
    </lineage>
</organism>
<dbReference type="Proteomes" id="UP001352263">
    <property type="component" value="Unassembled WGS sequence"/>
</dbReference>
<evidence type="ECO:0000313" key="3">
    <source>
        <dbReference type="Proteomes" id="UP001352263"/>
    </source>
</evidence>
<dbReference type="CDD" id="cd00293">
    <property type="entry name" value="USP-like"/>
    <property type="match status" value="1"/>
</dbReference>
<accession>A0ABU6JBE7</accession>
<dbReference type="SUPFAM" id="SSF52402">
    <property type="entry name" value="Adenine nucleotide alpha hydrolases-like"/>
    <property type="match status" value="1"/>
</dbReference>
<dbReference type="InterPro" id="IPR006016">
    <property type="entry name" value="UspA"/>
</dbReference>
<dbReference type="InterPro" id="IPR014729">
    <property type="entry name" value="Rossmann-like_a/b/a_fold"/>
</dbReference>
<dbReference type="Gene3D" id="3.40.50.620">
    <property type="entry name" value="HUPs"/>
    <property type="match status" value="1"/>
</dbReference>
<feature type="domain" description="UspA" evidence="1">
    <location>
        <begin position="7"/>
        <end position="76"/>
    </location>
</feature>
<comment type="caution">
    <text evidence="2">The sequence shown here is derived from an EMBL/GenBank/DDBJ whole genome shotgun (WGS) entry which is preliminary data.</text>
</comment>
<protein>
    <submittedName>
        <fullName evidence="2">Universal stress protein</fullName>
    </submittedName>
</protein>
<name>A0ABU6JBE7_9BURK</name>
<keyword evidence="3" id="KW-1185">Reference proteome</keyword>
<dbReference type="Pfam" id="PF00582">
    <property type="entry name" value="Usp"/>
    <property type="match status" value="1"/>
</dbReference>
<evidence type="ECO:0000259" key="1">
    <source>
        <dbReference type="Pfam" id="PF00582"/>
    </source>
</evidence>